<reference evidence="7" key="1">
    <citation type="journal article" date="2012" name="Nat. Biotechnol.">
        <title>Draft genome sequence of pigeonpea (Cajanus cajan), an orphan legume crop of resource-poor farmers.</title>
        <authorList>
            <person name="Varshney R.K."/>
            <person name="Chen W."/>
            <person name="Li Y."/>
            <person name="Bharti A.K."/>
            <person name="Saxena R.K."/>
            <person name="Schlueter J.A."/>
            <person name="Donoghue M.T."/>
            <person name="Azam S."/>
            <person name="Fan G."/>
            <person name="Whaley A.M."/>
            <person name="Farmer A.D."/>
            <person name="Sheridan J."/>
            <person name="Iwata A."/>
            <person name="Tuteja R."/>
            <person name="Penmetsa R.V."/>
            <person name="Wu W."/>
            <person name="Upadhyaya H.D."/>
            <person name="Yang S.P."/>
            <person name="Shah T."/>
            <person name="Saxena K.B."/>
            <person name="Michael T."/>
            <person name="McCombie W.R."/>
            <person name="Yang B."/>
            <person name="Zhang G."/>
            <person name="Yang H."/>
            <person name="Wang J."/>
            <person name="Spillane C."/>
            <person name="Cook D.R."/>
            <person name="May G.D."/>
            <person name="Xu X."/>
            <person name="Jackson S.A."/>
        </authorList>
    </citation>
    <scope>NUCLEOTIDE SEQUENCE [LARGE SCALE GENOMIC DNA]</scope>
</reference>
<proteinExistence type="inferred from homology"/>
<dbReference type="STRING" id="3821.A0A151QL14"/>
<evidence type="ECO:0000313" key="8">
    <source>
        <dbReference type="Proteomes" id="UP000075243"/>
    </source>
</evidence>
<dbReference type="Gene3D" id="3.40.50.980">
    <property type="match status" value="1"/>
</dbReference>
<dbReference type="Gramene" id="C.cajan_48219.t">
    <property type="protein sequence ID" value="C.cajan_48219.t"/>
    <property type="gene ID" value="C.cajan_48219"/>
</dbReference>
<dbReference type="GO" id="GO:0005829">
    <property type="term" value="C:cytosol"/>
    <property type="evidence" value="ECO:0007669"/>
    <property type="project" value="UniProtKB-SubCell"/>
</dbReference>
<dbReference type="PANTHER" id="PTHR43859">
    <property type="entry name" value="ACYL-ACTIVATING ENZYME"/>
    <property type="match status" value="1"/>
</dbReference>
<name>A0A151QL14_CAJCA</name>
<evidence type="ECO:0000256" key="2">
    <source>
        <dbReference type="ARBA" id="ARBA00006432"/>
    </source>
</evidence>
<keyword evidence="8" id="KW-1185">Reference proteome</keyword>
<dbReference type="OMA" id="FTWSHTH"/>
<dbReference type="Pfam" id="PF00501">
    <property type="entry name" value="AMP-binding"/>
    <property type="match status" value="1"/>
</dbReference>
<dbReference type="EMBL" id="KQ486783">
    <property type="protein sequence ID" value="KYP30983.1"/>
    <property type="molecule type" value="Genomic_DNA"/>
</dbReference>
<evidence type="ECO:0000259" key="6">
    <source>
        <dbReference type="Pfam" id="PF00501"/>
    </source>
</evidence>
<dbReference type="InterPro" id="IPR000873">
    <property type="entry name" value="AMP-dep_synth/lig_dom"/>
</dbReference>
<dbReference type="GO" id="GO:0005524">
    <property type="term" value="F:ATP binding"/>
    <property type="evidence" value="ECO:0007669"/>
    <property type="project" value="UniProtKB-KW"/>
</dbReference>
<feature type="domain" description="AMP-dependent synthetase/ligase" evidence="6">
    <location>
        <begin position="46"/>
        <end position="104"/>
    </location>
</feature>
<evidence type="ECO:0000313" key="7">
    <source>
        <dbReference type="EMBL" id="KYP30983.1"/>
    </source>
</evidence>
<gene>
    <name evidence="7" type="ORF">KK1_049351</name>
</gene>
<evidence type="ECO:0000256" key="1">
    <source>
        <dbReference type="ARBA" id="ARBA00004514"/>
    </source>
</evidence>
<comment type="subcellular location">
    <subcellularLocation>
        <location evidence="1">Cytoplasm</location>
        <location evidence="1">Cytosol</location>
    </subcellularLocation>
</comment>
<dbReference type="Proteomes" id="UP000075243">
    <property type="component" value="Unassembled WGS sequence"/>
</dbReference>
<dbReference type="AlphaFoldDB" id="A0A151QL14"/>
<keyword evidence="3" id="KW-0436">Ligase</keyword>
<sequence>MEQLKPGAANSSPLTPLGFLDRATTVYCNTPSVIYNQTTFTWSHTHVVSVVAPNIPAMYELHFAVPFVGALLNNNNTRLDARTVSVILRHASSTLVFVDYASRDLVLQALSLFPDNLKGEARRGSLEKLPNLNPKPQIQANLLPLRLDGRSGARRRAA</sequence>
<accession>A0A151QL14</accession>
<evidence type="ECO:0000256" key="3">
    <source>
        <dbReference type="ARBA" id="ARBA00022598"/>
    </source>
</evidence>
<dbReference type="GO" id="GO:0016874">
    <property type="term" value="F:ligase activity"/>
    <property type="evidence" value="ECO:0007669"/>
    <property type="project" value="UniProtKB-KW"/>
</dbReference>
<dbReference type="PANTHER" id="PTHR43859:SF57">
    <property type="entry name" value="ACYL-ACTIVATING ENZYME 8-RELATED"/>
    <property type="match status" value="1"/>
</dbReference>
<evidence type="ECO:0000256" key="4">
    <source>
        <dbReference type="ARBA" id="ARBA00022741"/>
    </source>
</evidence>
<keyword evidence="4" id="KW-0547">Nucleotide-binding</keyword>
<keyword evidence="5" id="KW-0067">ATP-binding</keyword>
<dbReference type="SUPFAM" id="SSF56801">
    <property type="entry name" value="Acetyl-CoA synthetase-like"/>
    <property type="match status" value="1"/>
</dbReference>
<protein>
    <recommendedName>
        <fullName evidence="6">AMP-dependent synthetase/ligase domain-containing protein</fullName>
    </recommendedName>
</protein>
<organism evidence="7 8">
    <name type="scientific">Cajanus cajan</name>
    <name type="common">Pigeon pea</name>
    <name type="synonym">Cajanus indicus</name>
    <dbReference type="NCBI Taxonomy" id="3821"/>
    <lineage>
        <taxon>Eukaryota</taxon>
        <taxon>Viridiplantae</taxon>
        <taxon>Streptophyta</taxon>
        <taxon>Embryophyta</taxon>
        <taxon>Tracheophyta</taxon>
        <taxon>Spermatophyta</taxon>
        <taxon>Magnoliopsida</taxon>
        <taxon>eudicotyledons</taxon>
        <taxon>Gunneridae</taxon>
        <taxon>Pentapetalae</taxon>
        <taxon>rosids</taxon>
        <taxon>fabids</taxon>
        <taxon>Fabales</taxon>
        <taxon>Fabaceae</taxon>
        <taxon>Papilionoideae</taxon>
        <taxon>50 kb inversion clade</taxon>
        <taxon>NPAAA clade</taxon>
        <taxon>indigoferoid/millettioid clade</taxon>
        <taxon>Phaseoleae</taxon>
        <taxon>Cajanus</taxon>
    </lineage>
</organism>
<evidence type="ECO:0000256" key="5">
    <source>
        <dbReference type="ARBA" id="ARBA00022840"/>
    </source>
</evidence>
<comment type="similarity">
    <text evidence="2">Belongs to the ATP-dependent AMP-binding enzyme family.</text>
</comment>